<feature type="transmembrane region" description="Helical" evidence="1">
    <location>
        <begin position="13"/>
        <end position="30"/>
    </location>
</feature>
<dbReference type="EMBL" id="MHRK01000024">
    <property type="protein sequence ID" value="OHA23836.1"/>
    <property type="molecule type" value="Genomic_DNA"/>
</dbReference>
<comment type="caution">
    <text evidence="2">The sequence shown here is derived from an EMBL/GenBank/DDBJ whole genome shotgun (WGS) entry which is preliminary data.</text>
</comment>
<reference evidence="2 3" key="1">
    <citation type="journal article" date="2016" name="Nat. Commun.">
        <title>Thousands of microbial genomes shed light on interconnected biogeochemical processes in an aquifer system.</title>
        <authorList>
            <person name="Anantharaman K."/>
            <person name="Brown C.T."/>
            <person name="Hug L.A."/>
            <person name="Sharon I."/>
            <person name="Castelle C.J."/>
            <person name="Probst A.J."/>
            <person name="Thomas B.C."/>
            <person name="Singh A."/>
            <person name="Wilkins M.J."/>
            <person name="Karaoz U."/>
            <person name="Brodie E.L."/>
            <person name="Williams K.H."/>
            <person name="Hubbard S.S."/>
            <person name="Banfield J.F."/>
        </authorList>
    </citation>
    <scope>NUCLEOTIDE SEQUENCE [LARGE SCALE GENOMIC DNA]</scope>
</reference>
<evidence type="ECO:0000256" key="1">
    <source>
        <dbReference type="SAM" id="Phobius"/>
    </source>
</evidence>
<accession>A0A1G2MIY1</accession>
<keyword evidence="1" id="KW-1133">Transmembrane helix</keyword>
<keyword evidence="1" id="KW-0472">Membrane</keyword>
<evidence type="ECO:0000313" key="3">
    <source>
        <dbReference type="Proteomes" id="UP000177130"/>
    </source>
</evidence>
<name>A0A1G2MIY1_9BACT</name>
<protein>
    <recommendedName>
        <fullName evidence="4">Type II secretion system protein GspG C-terminal domain-containing protein</fullName>
    </recommendedName>
</protein>
<dbReference type="AlphaFoldDB" id="A0A1G2MIY1"/>
<organism evidence="2 3">
    <name type="scientific">Candidatus Taylorbacteria bacterium RIFCSPHIGHO2_02_FULL_43_32b</name>
    <dbReference type="NCBI Taxonomy" id="1802306"/>
    <lineage>
        <taxon>Bacteria</taxon>
        <taxon>Candidatus Tayloriibacteriota</taxon>
    </lineage>
</organism>
<evidence type="ECO:0008006" key="4">
    <source>
        <dbReference type="Google" id="ProtNLM"/>
    </source>
</evidence>
<gene>
    <name evidence="2" type="ORF">A3C72_01385</name>
</gene>
<keyword evidence="1" id="KW-0812">Transmembrane</keyword>
<sequence length="106" mass="12194">MCYNYTHYEFLKLIIPALVGTVITIGSFLLDTDSILASANEAARILSEHEIRNALEIYYLDHDAYPGSGDANKMLKDLYLGSYIDKLRLIRRHLPIWLQMVDKVTF</sequence>
<evidence type="ECO:0000313" key="2">
    <source>
        <dbReference type="EMBL" id="OHA23836.1"/>
    </source>
</evidence>
<dbReference type="Proteomes" id="UP000177130">
    <property type="component" value="Unassembled WGS sequence"/>
</dbReference>
<proteinExistence type="predicted"/>